<keyword evidence="2" id="KW-1185">Reference proteome</keyword>
<sequence>MTKHASCFLIVFYSSRFETKIFLYILYCEGPEFCQYFPRLIRPRFDSDTPNTVYQARGSKYHYSSTAVANDTYLGQTRTNGVAAHTISEPYQPPSAPTNLSVRGNQNFLGADPGIRPSFRLGSLAEQPFVRMRITQWTAFSDHDESGWISITAVPSEPLSTLGPEVWP</sequence>
<protein>
    <submittedName>
        <fullName evidence="1">Uncharacterized protein</fullName>
    </submittedName>
</protein>
<dbReference type="AlphaFoldDB" id="A0A9P7VIF3"/>
<dbReference type="Proteomes" id="UP000812287">
    <property type="component" value="Unassembled WGS sequence"/>
</dbReference>
<accession>A0A9P7VIF3</accession>
<dbReference type="EMBL" id="MU250569">
    <property type="protein sequence ID" value="KAG7440621.1"/>
    <property type="molecule type" value="Genomic_DNA"/>
</dbReference>
<proteinExistence type="predicted"/>
<dbReference type="RefSeq" id="XP_043034121.1">
    <property type="nucleotide sequence ID" value="XM_043179605.1"/>
</dbReference>
<evidence type="ECO:0000313" key="2">
    <source>
        <dbReference type="Proteomes" id="UP000812287"/>
    </source>
</evidence>
<evidence type="ECO:0000313" key="1">
    <source>
        <dbReference type="EMBL" id="KAG7440621.1"/>
    </source>
</evidence>
<dbReference type="GeneID" id="66101899"/>
<organism evidence="1 2">
    <name type="scientific">Guyanagaster necrorhizus</name>
    <dbReference type="NCBI Taxonomy" id="856835"/>
    <lineage>
        <taxon>Eukaryota</taxon>
        <taxon>Fungi</taxon>
        <taxon>Dikarya</taxon>
        <taxon>Basidiomycota</taxon>
        <taxon>Agaricomycotina</taxon>
        <taxon>Agaricomycetes</taxon>
        <taxon>Agaricomycetidae</taxon>
        <taxon>Agaricales</taxon>
        <taxon>Marasmiineae</taxon>
        <taxon>Physalacriaceae</taxon>
        <taxon>Guyanagaster</taxon>
    </lineage>
</organism>
<gene>
    <name evidence="1" type="ORF">BT62DRAFT_1080747</name>
</gene>
<reference evidence="1" key="1">
    <citation type="submission" date="2020-11" db="EMBL/GenBank/DDBJ databases">
        <title>Adaptations for nitrogen fixation in a non-lichenized fungal sporocarp promotes dispersal by wood-feeding termites.</title>
        <authorList>
            <consortium name="DOE Joint Genome Institute"/>
            <person name="Koch R.A."/>
            <person name="Yoon G."/>
            <person name="Arayal U."/>
            <person name="Lail K."/>
            <person name="Amirebrahimi M."/>
            <person name="Labutti K."/>
            <person name="Lipzen A."/>
            <person name="Riley R."/>
            <person name="Barry K."/>
            <person name="Henrissat B."/>
            <person name="Grigoriev I.V."/>
            <person name="Herr J.R."/>
            <person name="Aime M.C."/>
        </authorList>
    </citation>
    <scope>NUCLEOTIDE SEQUENCE</scope>
    <source>
        <strain evidence="1">MCA 3950</strain>
    </source>
</reference>
<name>A0A9P7VIF3_9AGAR</name>
<comment type="caution">
    <text evidence="1">The sequence shown here is derived from an EMBL/GenBank/DDBJ whole genome shotgun (WGS) entry which is preliminary data.</text>
</comment>